<dbReference type="NCBIfam" id="NF009312">
    <property type="entry name" value="PRK12672.1"/>
    <property type="match status" value="1"/>
</dbReference>
<protein>
    <submittedName>
        <fullName evidence="2">Na+/H+ antiporter subunit G</fullName>
    </submittedName>
</protein>
<sequence length="118" mass="12955">MIEALLAILLAIGVGFNLLASIGILRFPDVYTRIHASTKCTTFGTIFIVLATVVYSIYRWLPNHDARWITIGIHSALVVIFLVLTNPVGAHAIGRAARKSGIRPYGAVIDELEGYYEL</sequence>
<evidence type="ECO:0000313" key="2">
    <source>
        <dbReference type="EMBL" id="HHI01226.1"/>
    </source>
</evidence>
<dbReference type="PANTHER" id="PTHR34703">
    <property type="entry name" value="ANTIPORTER SUBUNIT MNHG2-RELATED"/>
    <property type="match status" value="1"/>
</dbReference>
<reference evidence="2" key="1">
    <citation type="journal article" date="2020" name="mSystems">
        <title>Genome- and Community-Level Interaction Insights into Carbon Utilization and Element Cycling Functions of Hydrothermarchaeota in Hydrothermal Sediment.</title>
        <authorList>
            <person name="Zhou Z."/>
            <person name="Liu Y."/>
            <person name="Xu W."/>
            <person name="Pan J."/>
            <person name="Luo Z.H."/>
            <person name="Li M."/>
        </authorList>
    </citation>
    <scope>NUCLEOTIDE SEQUENCE [LARGE SCALE GENOMIC DNA]</scope>
    <source>
        <strain evidence="2">HyVt-93</strain>
    </source>
</reference>
<feature type="transmembrane region" description="Helical" evidence="1">
    <location>
        <begin position="6"/>
        <end position="28"/>
    </location>
</feature>
<dbReference type="PANTHER" id="PTHR34703:SF1">
    <property type="entry name" value="ANTIPORTER SUBUNIT MNHG2-RELATED"/>
    <property type="match status" value="1"/>
</dbReference>
<keyword evidence="1" id="KW-0472">Membrane</keyword>
<dbReference type="EMBL" id="DRTU01000292">
    <property type="protein sequence ID" value="HHI01226.1"/>
    <property type="molecule type" value="Genomic_DNA"/>
</dbReference>
<proteinExistence type="predicted"/>
<name>A0A7C5NUA4_THELI</name>
<dbReference type="InterPro" id="IPR005133">
    <property type="entry name" value="PhaG_MnhG_YufB"/>
</dbReference>
<feature type="transmembrane region" description="Helical" evidence="1">
    <location>
        <begin position="73"/>
        <end position="93"/>
    </location>
</feature>
<dbReference type="NCBIfam" id="TIGR01300">
    <property type="entry name" value="CPA3_mnhG_phaG"/>
    <property type="match status" value="1"/>
</dbReference>
<keyword evidence="1" id="KW-0812">Transmembrane</keyword>
<accession>A0A7C5NUA4</accession>
<dbReference type="GO" id="GO:0015385">
    <property type="term" value="F:sodium:proton antiporter activity"/>
    <property type="evidence" value="ECO:0007669"/>
    <property type="project" value="TreeGrafter"/>
</dbReference>
<dbReference type="AlphaFoldDB" id="A0A7C5NUA4"/>
<gene>
    <name evidence="2" type="ORF">ENL40_07185</name>
</gene>
<organism evidence="2">
    <name type="scientific">Thermococcus litoralis</name>
    <dbReference type="NCBI Taxonomy" id="2265"/>
    <lineage>
        <taxon>Archaea</taxon>
        <taxon>Methanobacteriati</taxon>
        <taxon>Methanobacteriota</taxon>
        <taxon>Thermococci</taxon>
        <taxon>Thermococcales</taxon>
        <taxon>Thermococcaceae</taxon>
        <taxon>Thermococcus</taxon>
    </lineage>
</organism>
<dbReference type="Proteomes" id="UP000886217">
    <property type="component" value="Unassembled WGS sequence"/>
</dbReference>
<comment type="caution">
    <text evidence="2">The sequence shown here is derived from an EMBL/GenBank/DDBJ whole genome shotgun (WGS) entry which is preliminary data.</text>
</comment>
<feature type="transmembrane region" description="Helical" evidence="1">
    <location>
        <begin position="40"/>
        <end position="61"/>
    </location>
</feature>
<evidence type="ECO:0000256" key="1">
    <source>
        <dbReference type="SAM" id="Phobius"/>
    </source>
</evidence>
<keyword evidence="1" id="KW-1133">Transmembrane helix</keyword>
<dbReference type="Pfam" id="PF03334">
    <property type="entry name" value="PhaG_MnhG_YufB"/>
    <property type="match status" value="1"/>
</dbReference>
<dbReference type="NCBIfam" id="NF009314">
    <property type="entry name" value="PRK12674.1-2"/>
    <property type="match status" value="1"/>
</dbReference>